<dbReference type="Gene3D" id="2.60.120.290">
    <property type="entry name" value="Spermadhesin, CUB domain"/>
    <property type="match status" value="2"/>
</dbReference>
<dbReference type="Proteomes" id="UP000324832">
    <property type="component" value="Unassembled WGS sequence"/>
</dbReference>
<dbReference type="FunFam" id="2.60.120.290:FF:000058">
    <property type="entry name" value="CUB domaincontaining protein"/>
    <property type="match status" value="1"/>
</dbReference>
<accession>A0A5E4PS87</accession>
<dbReference type="InterPro" id="IPR053207">
    <property type="entry name" value="Non-NMDA_GluR_Accessory"/>
</dbReference>
<feature type="domain" description="CUB" evidence="3">
    <location>
        <begin position="134"/>
        <end position="245"/>
    </location>
</feature>
<comment type="caution">
    <text evidence="2">Lacks conserved residue(s) required for the propagation of feature annotation.</text>
</comment>
<dbReference type="PANTHER" id="PTHR47537:SF2">
    <property type="entry name" value="CUBILIN"/>
    <property type="match status" value="1"/>
</dbReference>
<dbReference type="EMBL" id="FZQP02000271">
    <property type="protein sequence ID" value="VVC88253.1"/>
    <property type="molecule type" value="Genomic_DNA"/>
</dbReference>
<feature type="domain" description="CUB" evidence="3">
    <location>
        <begin position="1"/>
        <end position="118"/>
    </location>
</feature>
<dbReference type="InterPro" id="IPR000859">
    <property type="entry name" value="CUB_dom"/>
</dbReference>
<proteinExistence type="predicted"/>
<dbReference type="Pfam" id="PF00431">
    <property type="entry name" value="CUB"/>
    <property type="match status" value="2"/>
</dbReference>
<dbReference type="CDD" id="cd00041">
    <property type="entry name" value="CUB"/>
    <property type="match status" value="2"/>
</dbReference>
<organism evidence="4 5">
    <name type="scientific">Leptidea sinapis</name>
    <dbReference type="NCBI Taxonomy" id="189913"/>
    <lineage>
        <taxon>Eukaryota</taxon>
        <taxon>Metazoa</taxon>
        <taxon>Ecdysozoa</taxon>
        <taxon>Arthropoda</taxon>
        <taxon>Hexapoda</taxon>
        <taxon>Insecta</taxon>
        <taxon>Pterygota</taxon>
        <taxon>Neoptera</taxon>
        <taxon>Endopterygota</taxon>
        <taxon>Lepidoptera</taxon>
        <taxon>Glossata</taxon>
        <taxon>Ditrysia</taxon>
        <taxon>Papilionoidea</taxon>
        <taxon>Pieridae</taxon>
        <taxon>Dismorphiinae</taxon>
        <taxon>Leptidea</taxon>
    </lineage>
</organism>
<evidence type="ECO:0000256" key="1">
    <source>
        <dbReference type="ARBA" id="ARBA00023157"/>
    </source>
</evidence>
<dbReference type="PROSITE" id="PS01180">
    <property type="entry name" value="CUB"/>
    <property type="match status" value="2"/>
</dbReference>
<dbReference type="GO" id="GO:0005886">
    <property type="term" value="C:plasma membrane"/>
    <property type="evidence" value="ECO:0007669"/>
    <property type="project" value="TreeGrafter"/>
</dbReference>
<evidence type="ECO:0000259" key="3">
    <source>
        <dbReference type="PROSITE" id="PS01180"/>
    </source>
</evidence>
<reference evidence="4 5" key="1">
    <citation type="submission" date="2017-07" db="EMBL/GenBank/DDBJ databases">
        <authorList>
            <person name="Talla V."/>
            <person name="Backstrom N."/>
        </authorList>
    </citation>
    <scope>NUCLEOTIDE SEQUENCE [LARGE SCALE GENOMIC DNA]</scope>
</reference>
<dbReference type="InterPro" id="IPR035914">
    <property type="entry name" value="Sperma_CUB_dom_sf"/>
</dbReference>
<name>A0A5E4PS87_9NEOP</name>
<dbReference type="SUPFAM" id="SSF49854">
    <property type="entry name" value="Spermadhesin, CUB domain"/>
    <property type="match status" value="2"/>
</dbReference>
<dbReference type="AlphaFoldDB" id="A0A5E4PS87"/>
<dbReference type="PANTHER" id="PTHR47537">
    <property type="entry name" value="CUBILIN"/>
    <property type="match status" value="1"/>
</dbReference>
<evidence type="ECO:0000313" key="5">
    <source>
        <dbReference type="Proteomes" id="UP000324832"/>
    </source>
</evidence>
<sequence>MLNDGSKHGTLTSPHYPLAYPSNTHCHYEFFGRGKERVRLIFQDFILYKPPDGSTDCTNVDSLQAFISVDGRLENVASFCGVNLPKPVMSNGPKLMMEFRGTQSSRQARGFKISYSFVENFGITTGRQLKEFPCAFVYNSSEAHNGTIASPNSPGAYPRDTECSYFFHGGQTEKVHLHFTHFDVEGVSPDYVEFSNYITEDSRYGRYCGQQKEFHVESERNFFKVTFRSNDRLDGTGFKAIYQFLEVSDEYQAPISDLGSSVIPYYHLCN</sequence>
<evidence type="ECO:0000313" key="4">
    <source>
        <dbReference type="EMBL" id="VVC88253.1"/>
    </source>
</evidence>
<gene>
    <name evidence="4" type="ORF">LSINAPIS_LOCUS1671</name>
</gene>
<dbReference type="SMART" id="SM00042">
    <property type="entry name" value="CUB"/>
    <property type="match status" value="2"/>
</dbReference>
<protein>
    <recommendedName>
        <fullName evidence="3">CUB domain-containing protein</fullName>
    </recommendedName>
</protein>
<keyword evidence="1" id="KW-1015">Disulfide bond</keyword>
<keyword evidence="5" id="KW-1185">Reference proteome</keyword>
<evidence type="ECO:0000256" key="2">
    <source>
        <dbReference type="PROSITE-ProRule" id="PRU00059"/>
    </source>
</evidence>